<dbReference type="Gene3D" id="1.10.10.10">
    <property type="entry name" value="Winged helix-like DNA-binding domain superfamily/Winged helix DNA-binding domain"/>
    <property type="match status" value="1"/>
</dbReference>
<dbReference type="GO" id="GO:0003677">
    <property type="term" value="F:DNA binding"/>
    <property type="evidence" value="ECO:0007669"/>
    <property type="project" value="UniProtKB-KW"/>
</dbReference>
<proteinExistence type="predicted"/>
<evidence type="ECO:0000256" key="2">
    <source>
        <dbReference type="ARBA" id="ARBA00022490"/>
    </source>
</evidence>
<dbReference type="PANTHER" id="PTHR33164">
    <property type="entry name" value="TRANSCRIPTIONAL REGULATOR, MARR FAMILY"/>
    <property type="match status" value="1"/>
</dbReference>
<dbReference type="FunFam" id="1.10.10.10:FF:000163">
    <property type="entry name" value="MarR family transcriptional regulator"/>
    <property type="match status" value="1"/>
</dbReference>
<dbReference type="InterPro" id="IPR036390">
    <property type="entry name" value="WH_DNA-bd_sf"/>
</dbReference>
<dbReference type="PROSITE" id="PS50995">
    <property type="entry name" value="HTH_MARR_2"/>
    <property type="match status" value="1"/>
</dbReference>
<dbReference type="EMBL" id="JACNEP010000011">
    <property type="protein sequence ID" value="MBC3766841.1"/>
    <property type="molecule type" value="Genomic_DNA"/>
</dbReference>
<dbReference type="GO" id="GO:0003700">
    <property type="term" value="F:DNA-binding transcription factor activity"/>
    <property type="evidence" value="ECO:0007669"/>
    <property type="project" value="InterPro"/>
</dbReference>
<gene>
    <name evidence="7" type="ORF">H8B19_13220</name>
</gene>
<keyword evidence="2" id="KW-0963">Cytoplasm</keyword>
<dbReference type="GO" id="GO:0005737">
    <property type="term" value="C:cytoplasm"/>
    <property type="evidence" value="ECO:0007669"/>
    <property type="project" value="UniProtKB-SubCell"/>
</dbReference>
<dbReference type="Proteomes" id="UP000601768">
    <property type="component" value="Unassembled WGS sequence"/>
</dbReference>
<dbReference type="InterPro" id="IPR055166">
    <property type="entry name" value="Transc_reg_Sar_Rot_HTH"/>
</dbReference>
<keyword evidence="4" id="KW-0238">DNA-binding</keyword>
<dbReference type="Pfam" id="PF22381">
    <property type="entry name" value="Staph_reg_Sar_Rot"/>
    <property type="match status" value="1"/>
</dbReference>
<dbReference type="SMART" id="SM00347">
    <property type="entry name" value="HTH_MARR"/>
    <property type="match status" value="1"/>
</dbReference>
<evidence type="ECO:0000256" key="5">
    <source>
        <dbReference type="ARBA" id="ARBA00023163"/>
    </source>
</evidence>
<dbReference type="InterPro" id="IPR036388">
    <property type="entry name" value="WH-like_DNA-bd_sf"/>
</dbReference>
<keyword evidence="5" id="KW-0804">Transcription</keyword>
<name>A0A8J6IWL8_9ALTE</name>
<sequence length="144" mass="16169">MNADQRLLLDNQLCFALYSASLAMTQLYKPHLEKLGLTYPQYTILLILWEQDARSLKDIANQLGQKSGSLTPVIKRMEADGLVQRKRGVENDRTLSIELTSKGEALKQQALMVNQCVFEACGTDVAELTELKNKLVSLKNQISK</sequence>
<protein>
    <submittedName>
        <fullName evidence="7">MarR family transcriptional regulator</fullName>
    </submittedName>
</protein>
<accession>A0A8J6IWL8</accession>
<dbReference type="InterPro" id="IPR039422">
    <property type="entry name" value="MarR/SlyA-like"/>
</dbReference>
<evidence type="ECO:0000256" key="1">
    <source>
        <dbReference type="ARBA" id="ARBA00004496"/>
    </source>
</evidence>
<comment type="subcellular location">
    <subcellularLocation>
        <location evidence="1">Cytoplasm</location>
    </subcellularLocation>
</comment>
<dbReference type="SUPFAM" id="SSF46785">
    <property type="entry name" value="Winged helix' DNA-binding domain"/>
    <property type="match status" value="1"/>
</dbReference>
<organism evidence="7 8">
    <name type="scientific">Neptunicella marina</name>
    <dbReference type="NCBI Taxonomy" id="2125989"/>
    <lineage>
        <taxon>Bacteria</taxon>
        <taxon>Pseudomonadati</taxon>
        <taxon>Pseudomonadota</taxon>
        <taxon>Gammaproteobacteria</taxon>
        <taxon>Alteromonadales</taxon>
        <taxon>Alteromonadaceae</taxon>
        <taxon>Neptunicella</taxon>
    </lineage>
</organism>
<dbReference type="RefSeq" id="WP_186507369.1">
    <property type="nucleotide sequence ID" value="NZ_JACNEP010000011.1"/>
</dbReference>
<evidence type="ECO:0000313" key="8">
    <source>
        <dbReference type="Proteomes" id="UP000601768"/>
    </source>
</evidence>
<dbReference type="GO" id="GO:0006950">
    <property type="term" value="P:response to stress"/>
    <property type="evidence" value="ECO:0007669"/>
    <property type="project" value="TreeGrafter"/>
</dbReference>
<keyword evidence="3" id="KW-0805">Transcription regulation</keyword>
<comment type="caution">
    <text evidence="7">The sequence shown here is derived from an EMBL/GenBank/DDBJ whole genome shotgun (WGS) entry which is preliminary data.</text>
</comment>
<dbReference type="PANTHER" id="PTHR33164:SF5">
    <property type="entry name" value="ORGANIC HYDROPEROXIDE RESISTANCE TRANSCRIPTIONAL REGULATOR"/>
    <property type="match status" value="1"/>
</dbReference>
<keyword evidence="8" id="KW-1185">Reference proteome</keyword>
<evidence type="ECO:0000313" key="7">
    <source>
        <dbReference type="EMBL" id="MBC3766841.1"/>
    </source>
</evidence>
<dbReference type="AlphaFoldDB" id="A0A8J6IWL8"/>
<evidence type="ECO:0000256" key="4">
    <source>
        <dbReference type="ARBA" id="ARBA00023125"/>
    </source>
</evidence>
<feature type="domain" description="HTH marR-type" evidence="6">
    <location>
        <begin position="10"/>
        <end position="140"/>
    </location>
</feature>
<reference evidence="7" key="1">
    <citation type="journal article" date="2018" name="Int. J. Syst. Evol. Microbiol.">
        <title>Neptunicella marina gen. nov., sp. nov., isolated from surface seawater.</title>
        <authorList>
            <person name="Liu X."/>
            <person name="Lai Q."/>
            <person name="Du Y."/>
            <person name="Zhang X."/>
            <person name="Liu Z."/>
            <person name="Sun F."/>
            <person name="Shao Z."/>
        </authorList>
    </citation>
    <scope>NUCLEOTIDE SEQUENCE</scope>
    <source>
        <strain evidence="7">S27-2</strain>
    </source>
</reference>
<evidence type="ECO:0000256" key="3">
    <source>
        <dbReference type="ARBA" id="ARBA00023015"/>
    </source>
</evidence>
<evidence type="ECO:0000259" key="6">
    <source>
        <dbReference type="PROSITE" id="PS50995"/>
    </source>
</evidence>
<dbReference type="InterPro" id="IPR000835">
    <property type="entry name" value="HTH_MarR-typ"/>
</dbReference>
<reference evidence="7" key="2">
    <citation type="submission" date="2020-08" db="EMBL/GenBank/DDBJ databases">
        <authorList>
            <person name="Lai Q."/>
        </authorList>
    </citation>
    <scope>NUCLEOTIDE SEQUENCE</scope>
    <source>
        <strain evidence="7">S27-2</strain>
    </source>
</reference>